<dbReference type="Proteomes" id="UP000046395">
    <property type="component" value="Unassembled WGS sequence"/>
</dbReference>
<dbReference type="GO" id="GO:0006352">
    <property type="term" value="P:DNA-templated transcription initiation"/>
    <property type="evidence" value="ECO:0007669"/>
    <property type="project" value="InterPro"/>
</dbReference>
<dbReference type="SUPFAM" id="SSF47819">
    <property type="entry name" value="HRDC-like"/>
    <property type="match status" value="1"/>
</dbReference>
<keyword evidence="2" id="KW-0539">Nucleus</keyword>
<dbReference type="WBParaSite" id="TMUE_3000014420.1">
    <property type="protein sequence ID" value="TMUE_3000014420.1"/>
    <property type="gene ID" value="WBGene00293966"/>
</dbReference>
<comment type="similarity">
    <text evidence="3">Belongs to the eukaryotic RPB4 RNA polymerase subunit family.</text>
</comment>
<evidence type="ECO:0000313" key="6">
    <source>
        <dbReference type="WBParaSite" id="TMUE_3000014420.1"/>
    </source>
</evidence>
<keyword evidence="5" id="KW-1185">Reference proteome</keyword>
<dbReference type="InterPro" id="IPR038324">
    <property type="entry name" value="Rpb4/RPC9_sf"/>
</dbReference>
<organism evidence="5 6">
    <name type="scientific">Trichuris muris</name>
    <name type="common">Mouse whipworm</name>
    <dbReference type="NCBI Taxonomy" id="70415"/>
    <lineage>
        <taxon>Eukaryota</taxon>
        <taxon>Metazoa</taxon>
        <taxon>Ecdysozoa</taxon>
        <taxon>Nematoda</taxon>
        <taxon>Enoplea</taxon>
        <taxon>Dorylaimia</taxon>
        <taxon>Trichinellida</taxon>
        <taxon>Trichuridae</taxon>
        <taxon>Trichuris</taxon>
    </lineage>
</organism>
<reference evidence="6" key="1">
    <citation type="submission" date="2019-12" db="UniProtKB">
        <authorList>
            <consortium name="WormBaseParasite"/>
        </authorList>
    </citation>
    <scope>IDENTIFICATION</scope>
</reference>
<dbReference type="FunFam" id="1.20.1250.40:FF:000010">
    <property type="entry name" value="RNA Polymerase II (B) subunit"/>
    <property type="match status" value="1"/>
</dbReference>
<dbReference type="GO" id="GO:0000166">
    <property type="term" value="F:nucleotide binding"/>
    <property type="evidence" value="ECO:0007669"/>
    <property type="project" value="InterPro"/>
</dbReference>
<dbReference type="Gene3D" id="1.20.1250.40">
    <property type="match status" value="1"/>
</dbReference>
<accession>A0A5S6R4I4</accession>
<evidence type="ECO:0000256" key="2">
    <source>
        <dbReference type="ARBA" id="ARBA00023242"/>
    </source>
</evidence>
<dbReference type="InterPro" id="IPR006590">
    <property type="entry name" value="RNA_pol_Rpb4/RPC9_core"/>
</dbReference>
<dbReference type="SMART" id="SM00657">
    <property type="entry name" value="RPOL4c"/>
    <property type="match status" value="1"/>
</dbReference>
<dbReference type="STRING" id="70415.A0A5S6R4I4"/>
<dbReference type="InterPro" id="IPR005574">
    <property type="entry name" value="Rpb4/RPC9"/>
</dbReference>
<evidence type="ECO:0000259" key="4">
    <source>
        <dbReference type="SMART" id="SM00657"/>
    </source>
</evidence>
<evidence type="ECO:0000256" key="1">
    <source>
        <dbReference type="ARBA" id="ARBA00004123"/>
    </source>
</evidence>
<dbReference type="InterPro" id="IPR010997">
    <property type="entry name" value="HRDC-like_sf"/>
</dbReference>
<evidence type="ECO:0000256" key="3">
    <source>
        <dbReference type="ARBA" id="ARBA00025724"/>
    </source>
</evidence>
<dbReference type="AlphaFoldDB" id="A0A5S6R4I4"/>
<protein>
    <submittedName>
        <fullName evidence="6">RPOL4c domain-containing protein</fullName>
    </submittedName>
</protein>
<sequence>MEDAYAVVSMNGSGPIEDGTEIENAAELKFPREFEEADTLLTSEVFLLLEFRRKQLEQEEEITEMSEVFLKCHSYAQRMSKFRNRDTIRSVRQLLNTKPFHKFEMMQLANLCPDTAEEAKALIPSLESKIDDAELDELLSDMHVKRSFQ</sequence>
<comment type="subcellular location">
    <subcellularLocation>
        <location evidence="1">Nucleus</location>
    </subcellularLocation>
</comment>
<dbReference type="GO" id="GO:0005634">
    <property type="term" value="C:nucleus"/>
    <property type="evidence" value="ECO:0007669"/>
    <property type="project" value="UniProtKB-SubCell"/>
</dbReference>
<dbReference type="GO" id="GO:0030880">
    <property type="term" value="C:RNA polymerase complex"/>
    <property type="evidence" value="ECO:0007669"/>
    <property type="project" value="InterPro"/>
</dbReference>
<dbReference type="PANTHER" id="PTHR21297">
    <property type="entry name" value="DNA-DIRECTED RNA POLYMERASE II"/>
    <property type="match status" value="1"/>
</dbReference>
<dbReference type="InterPro" id="IPR045222">
    <property type="entry name" value="Rpb4-like"/>
</dbReference>
<feature type="domain" description="RNA polymerase Rpb4/RPC9 core" evidence="4">
    <location>
        <begin position="32"/>
        <end position="149"/>
    </location>
</feature>
<name>A0A5S6R4I4_TRIMR</name>
<proteinExistence type="inferred from homology"/>
<evidence type="ECO:0000313" key="5">
    <source>
        <dbReference type="Proteomes" id="UP000046395"/>
    </source>
</evidence>
<dbReference type="Pfam" id="PF03874">
    <property type="entry name" value="RNA_pol_Rpb4"/>
    <property type="match status" value="1"/>
</dbReference>